<protein>
    <submittedName>
        <fullName evidence="1">Bifunctional protein FolD</fullName>
    </submittedName>
</protein>
<comment type="caution">
    <text evidence="1">The sequence shown here is derived from an EMBL/GenBank/DDBJ whole genome shotgun (WGS) entry which is preliminary data.</text>
</comment>
<accession>A0ACB5RAT9</accession>
<reference evidence="1" key="1">
    <citation type="journal article" date="2025" name="Int. J. Syst. Evol. Microbiol.">
        <title>Inconstantimicrobium mannanitabidum sp. nov., a novel member of the family Clostridiaceae isolated from anoxic soil under the treatment of reductive soil disinfestation.</title>
        <authorList>
            <person name="Ueki A."/>
            <person name="Tonouchi A."/>
            <person name="Honma S."/>
            <person name="Kaku N."/>
            <person name="Ueki K."/>
        </authorList>
    </citation>
    <scope>NUCLEOTIDE SEQUENCE</scope>
    <source>
        <strain evidence="1">TW13</strain>
    </source>
</reference>
<sequence>MGITIDGKEIAKAIKEEIKHFVHETKKEKGLNPTVVSILVGEDAGSQYYQNNQAKIAESLDISFIKKQFNEDISQHELIEYILKCNKDESIQGIMMLVPLPKHIDEKEVTNLIAPEKDLDCLTDVCMGKLYKSDKIFYPCTPNSVVTILEKMNIPLEGKEVVVIGRSNIVGKPLAQMLLDKNATITICHSKTVNLKEVTKRADILISAIGRPKYINQEYIKQGAVVIDVGTSSLNGKITGDIDFDDVKDKASYITPVPGGVGALTTTLLFKNLCEAIKKCF</sequence>
<keyword evidence="2" id="KW-1185">Reference proteome</keyword>
<name>A0ACB5RAT9_9CLOT</name>
<dbReference type="EMBL" id="BROD01000001">
    <property type="protein sequence ID" value="GKX66155.1"/>
    <property type="molecule type" value="Genomic_DNA"/>
</dbReference>
<evidence type="ECO:0000313" key="1">
    <source>
        <dbReference type="EMBL" id="GKX66155.1"/>
    </source>
</evidence>
<dbReference type="Proteomes" id="UP001058074">
    <property type="component" value="Unassembled WGS sequence"/>
</dbReference>
<evidence type="ECO:0000313" key="2">
    <source>
        <dbReference type="Proteomes" id="UP001058074"/>
    </source>
</evidence>
<organism evidence="1 2">
    <name type="scientific">Inconstantimicrobium mannanitabidum</name>
    <dbReference type="NCBI Taxonomy" id="1604901"/>
    <lineage>
        <taxon>Bacteria</taxon>
        <taxon>Bacillati</taxon>
        <taxon>Bacillota</taxon>
        <taxon>Clostridia</taxon>
        <taxon>Eubacteriales</taxon>
        <taxon>Clostridiaceae</taxon>
        <taxon>Inconstantimicrobium</taxon>
    </lineage>
</organism>
<gene>
    <name evidence="1" type="primary">folD</name>
    <name evidence="1" type="ORF">rsdtw13_14130</name>
</gene>
<proteinExistence type="predicted"/>